<accession>A0A4Q2M202</accession>
<dbReference type="EMBL" id="JACCBI010000001">
    <property type="protein sequence ID" value="NYD65502.1"/>
    <property type="molecule type" value="Genomic_DNA"/>
</dbReference>
<dbReference type="OrthoDB" id="4978768at2"/>
<protein>
    <submittedName>
        <fullName evidence="2">Uncharacterized protein</fullName>
    </submittedName>
</protein>
<evidence type="ECO:0000313" key="3">
    <source>
        <dbReference type="Proteomes" id="UP000292686"/>
    </source>
</evidence>
<organism evidence="2 3">
    <name type="scientific">Agromyces atrinae</name>
    <dbReference type="NCBI Taxonomy" id="592376"/>
    <lineage>
        <taxon>Bacteria</taxon>
        <taxon>Bacillati</taxon>
        <taxon>Actinomycetota</taxon>
        <taxon>Actinomycetes</taxon>
        <taxon>Micrococcales</taxon>
        <taxon>Microbacteriaceae</taxon>
        <taxon>Agromyces</taxon>
    </lineage>
</organism>
<dbReference type="AlphaFoldDB" id="A0A4Q2M202"/>
<evidence type="ECO:0000313" key="1">
    <source>
        <dbReference type="EMBL" id="NYD65502.1"/>
    </source>
</evidence>
<reference evidence="2 3" key="1">
    <citation type="submission" date="2019-01" db="EMBL/GenBank/DDBJ databases">
        <title>Agromyces.</title>
        <authorList>
            <person name="Li J."/>
        </authorList>
    </citation>
    <scope>NUCLEOTIDE SEQUENCE [LARGE SCALE GENOMIC DNA]</scope>
    <source>
        <strain evidence="2 3">DSM 23870</strain>
    </source>
</reference>
<dbReference type="RefSeq" id="WP_129175969.1">
    <property type="nucleotide sequence ID" value="NZ_JACCBI010000001.1"/>
</dbReference>
<evidence type="ECO:0000313" key="2">
    <source>
        <dbReference type="EMBL" id="RXZ85768.1"/>
    </source>
</evidence>
<evidence type="ECO:0000313" key="4">
    <source>
        <dbReference type="Proteomes" id="UP000581087"/>
    </source>
</evidence>
<dbReference type="Proteomes" id="UP000581087">
    <property type="component" value="Unassembled WGS sequence"/>
</dbReference>
<comment type="caution">
    <text evidence="2">The sequence shown here is derived from an EMBL/GenBank/DDBJ whole genome shotgun (WGS) entry which is preliminary data.</text>
</comment>
<name>A0A4Q2M202_9MICO</name>
<reference evidence="1 4" key="2">
    <citation type="submission" date="2020-07" db="EMBL/GenBank/DDBJ databases">
        <title>Sequencing the genomes of 1000 actinobacteria strains.</title>
        <authorList>
            <person name="Klenk H.-P."/>
        </authorList>
    </citation>
    <scope>NUCLEOTIDE SEQUENCE [LARGE SCALE GENOMIC DNA]</scope>
    <source>
        <strain evidence="1 4">DSM 23870</strain>
    </source>
</reference>
<sequence length="86" mass="10160">MTDTLTVWTTTRGVPERIFWRGRRWNVIDIPTPLHGEAIDVPDLITHPPMRRIGWRFTVRTPDHSDVRLIDVRHDGEHWSLIRDLG</sequence>
<proteinExistence type="predicted"/>
<dbReference type="EMBL" id="SDPM01000007">
    <property type="protein sequence ID" value="RXZ85768.1"/>
    <property type="molecule type" value="Genomic_DNA"/>
</dbReference>
<dbReference type="Proteomes" id="UP000292686">
    <property type="component" value="Unassembled WGS sequence"/>
</dbReference>
<gene>
    <name evidence="1" type="ORF">BJ972_000021</name>
    <name evidence="2" type="ORF">ESP50_13290</name>
</gene>
<keyword evidence="3" id="KW-1185">Reference proteome</keyword>